<evidence type="ECO:0000313" key="2">
    <source>
        <dbReference type="EMBL" id="RGI78049.1"/>
    </source>
</evidence>
<comment type="caution">
    <text evidence="2">The sequence shown here is derived from an EMBL/GenBank/DDBJ whole genome shotgun (WGS) entry which is preliminary data.</text>
</comment>
<organism evidence="2 3">
    <name type="scientific">Bacteroides uniformis</name>
    <dbReference type="NCBI Taxonomy" id="820"/>
    <lineage>
        <taxon>Bacteria</taxon>
        <taxon>Pseudomonadati</taxon>
        <taxon>Bacteroidota</taxon>
        <taxon>Bacteroidia</taxon>
        <taxon>Bacteroidales</taxon>
        <taxon>Bacteroidaceae</taxon>
        <taxon>Bacteroides</taxon>
    </lineage>
</organism>
<accession>A0A374N2W6</accession>
<dbReference type="Proteomes" id="UP000263754">
    <property type="component" value="Unassembled WGS sequence"/>
</dbReference>
<sequence length="380" mass="44125">MFWTLTYFHLYHMKLLINLTGYYGGGPFQVALSFLDECKLHCENSYIVLLGECFWLYVDITAFPDNFKIIKAPDIDWYKRKNAYLQYENDGVDVVFTVFGPSYSKFRVPHIVGFAQGYYIYPESVFWKRAPLLVRIKQQLKKAIHLYYYKKYADVIVSETEAVSDRIRAILGEEKKYYTVYNTYSNVYNNVDPNIKILPDKTNGEFRFLTLAKYYVHKNLEIIPNVIKILLSRNVNNVRFVVSIDKENYNRIFSDCTKYVINAGFVKSEDCPSLYNECDAVFIPTLIECFSASYPEAMKMKKPIITSDLDFAHTICKDAALYFNPCDPLLIADTIQKLISDINIQNKLIQKGDNIIAKWPTAADRAASYLEICSKVCFKK</sequence>
<proteinExistence type="predicted"/>
<dbReference type="GO" id="GO:0016757">
    <property type="term" value="F:glycosyltransferase activity"/>
    <property type="evidence" value="ECO:0007669"/>
    <property type="project" value="TreeGrafter"/>
</dbReference>
<dbReference type="PANTHER" id="PTHR46401:SF2">
    <property type="entry name" value="GLYCOSYLTRANSFERASE WBBK-RELATED"/>
    <property type="match status" value="1"/>
</dbReference>
<dbReference type="SUPFAM" id="SSF53756">
    <property type="entry name" value="UDP-Glycosyltransferase/glycogen phosphorylase"/>
    <property type="match status" value="1"/>
</dbReference>
<dbReference type="Gene3D" id="3.40.50.2000">
    <property type="entry name" value="Glycogen Phosphorylase B"/>
    <property type="match status" value="2"/>
</dbReference>
<keyword evidence="1 2" id="KW-0808">Transferase</keyword>
<reference evidence="2 3" key="1">
    <citation type="submission" date="2018-08" db="EMBL/GenBank/DDBJ databases">
        <title>A genome reference for cultivated species of the human gut microbiota.</title>
        <authorList>
            <person name="Zou Y."/>
            <person name="Xue W."/>
            <person name="Luo G."/>
        </authorList>
    </citation>
    <scope>NUCLEOTIDE SEQUENCE [LARGE SCALE GENOMIC DNA]</scope>
    <source>
        <strain evidence="2 3">TM10-17</strain>
    </source>
</reference>
<evidence type="ECO:0000313" key="3">
    <source>
        <dbReference type="Proteomes" id="UP000263754"/>
    </source>
</evidence>
<name>A0A374N2W6_BACUN</name>
<dbReference type="Pfam" id="PF13692">
    <property type="entry name" value="Glyco_trans_1_4"/>
    <property type="match status" value="1"/>
</dbReference>
<dbReference type="PANTHER" id="PTHR46401">
    <property type="entry name" value="GLYCOSYLTRANSFERASE WBBK-RELATED"/>
    <property type="match status" value="1"/>
</dbReference>
<evidence type="ECO:0000256" key="1">
    <source>
        <dbReference type="ARBA" id="ARBA00022679"/>
    </source>
</evidence>
<dbReference type="EMBL" id="QSOF01000005">
    <property type="protein sequence ID" value="RGI78049.1"/>
    <property type="molecule type" value="Genomic_DNA"/>
</dbReference>
<protein>
    <submittedName>
        <fullName evidence="2">Glycosyltransferase</fullName>
    </submittedName>
</protein>
<gene>
    <name evidence="2" type="ORF">DXD90_05525</name>
</gene>
<dbReference type="AlphaFoldDB" id="A0A374N2W6"/>